<evidence type="ECO:0000313" key="2">
    <source>
        <dbReference type="Proteomes" id="UP000321118"/>
    </source>
</evidence>
<reference evidence="1 2" key="1">
    <citation type="submission" date="2019-07" db="EMBL/GenBank/DDBJ databases">
        <title>Whole genome shotgun sequence of Cellulomonas xylanilytica NBRC 101102.</title>
        <authorList>
            <person name="Hosoyama A."/>
            <person name="Uohara A."/>
            <person name="Ohji S."/>
            <person name="Ichikawa N."/>
        </authorList>
    </citation>
    <scope>NUCLEOTIDE SEQUENCE [LARGE SCALE GENOMIC DNA]</scope>
    <source>
        <strain evidence="1 2">NBRC 101102</strain>
    </source>
</reference>
<accession>A0A510V8F7</accession>
<proteinExistence type="predicted"/>
<sequence length="126" mass="13187">MKSAYLVSLSEAFEVDVLQAAAGLGADVRNDVAQLRDDQDRLVTVFGGLGAHDAPDWRAGLSAAPGSGPLPDLSTATAVSIECRWEDLFVSFVGRLAALLPNPSWVVDGDGVVWPAAQVDPSAVRL</sequence>
<keyword evidence="2" id="KW-1185">Reference proteome</keyword>
<comment type="caution">
    <text evidence="1">The sequence shown here is derived from an EMBL/GenBank/DDBJ whole genome shotgun (WGS) entry which is preliminary data.</text>
</comment>
<evidence type="ECO:0000313" key="1">
    <source>
        <dbReference type="EMBL" id="GEK23163.1"/>
    </source>
</evidence>
<dbReference type="AlphaFoldDB" id="A0A510V8F7"/>
<gene>
    <name evidence="1" type="ORF">CXY01_36830</name>
</gene>
<dbReference type="Proteomes" id="UP000321118">
    <property type="component" value="Unassembled WGS sequence"/>
</dbReference>
<organism evidence="1 2">
    <name type="scientific">Cellulomonas xylanilytica</name>
    <dbReference type="NCBI Taxonomy" id="233583"/>
    <lineage>
        <taxon>Bacteria</taxon>
        <taxon>Bacillati</taxon>
        <taxon>Actinomycetota</taxon>
        <taxon>Actinomycetes</taxon>
        <taxon>Micrococcales</taxon>
        <taxon>Cellulomonadaceae</taxon>
        <taxon>Cellulomonas</taxon>
    </lineage>
</organism>
<protein>
    <submittedName>
        <fullName evidence="1">Uncharacterized protein</fullName>
    </submittedName>
</protein>
<name>A0A510V8F7_9CELL</name>
<dbReference type="EMBL" id="BJUB01000013">
    <property type="protein sequence ID" value="GEK23163.1"/>
    <property type="molecule type" value="Genomic_DNA"/>
</dbReference>